<gene>
    <name evidence="1" type="ORF">NEISUBOT_03897</name>
</gene>
<comment type="caution">
    <text evidence="1">The sequence shown here is derived from an EMBL/GenBank/DDBJ whole genome shotgun (WGS) entry which is preliminary data.</text>
</comment>
<dbReference type="AlphaFoldDB" id="A0A9W5IRP4"/>
<evidence type="ECO:0000313" key="2">
    <source>
        <dbReference type="Proteomes" id="UP000004621"/>
    </source>
</evidence>
<sequence>MLCVILSPDTTAQFVWIFSDGLNISPPCFLNEVSNGATE</sequence>
<reference evidence="1 2" key="1">
    <citation type="submission" date="2010-01" db="EMBL/GenBank/DDBJ databases">
        <authorList>
            <person name="Weinstock G."/>
            <person name="Sodergren E."/>
            <person name="Clifton S."/>
            <person name="Fulton L."/>
            <person name="Fulton B."/>
            <person name="Courtney L."/>
            <person name="Fronick C."/>
            <person name="Harrison M."/>
            <person name="Strong C."/>
            <person name="Farmer C."/>
            <person name="Delahaunty K."/>
            <person name="Markovic C."/>
            <person name="Hall O."/>
            <person name="Minx P."/>
            <person name="Tomlinson C."/>
            <person name="Mitreva M."/>
            <person name="Nelson J."/>
            <person name="Hou S."/>
            <person name="Wollam A."/>
            <person name="Pepin K.H."/>
            <person name="Johnson M."/>
            <person name="Bhonagiri V."/>
            <person name="Nash W.E."/>
            <person name="Warren W."/>
            <person name="Chinwalla A."/>
            <person name="Mardis E.R."/>
            <person name="Wilson R.K."/>
        </authorList>
    </citation>
    <scope>NUCLEOTIDE SEQUENCE [LARGE SCALE GENOMIC DNA]</scope>
    <source>
        <strain evidence="1 2">NJ9703</strain>
    </source>
</reference>
<protein>
    <submittedName>
        <fullName evidence="1">Uncharacterized protein</fullName>
    </submittedName>
</protein>
<accession>A0A9W5IRP4</accession>
<organism evidence="1 2">
    <name type="scientific">Neisseria subflava NJ9703</name>
    <dbReference type="NCBI Taxonomy" id="546268"/>
    <lineage>
        <taxon>Bacteria</taxon>
        <taxon>Pseudomonadati</taxon>
        <taxon>Pseudomonadota</taxon>
        <taxon>Betaproteobacteria</taxon>
        <taxon>Neisseriales</taxon>
        <taxon>Neisseriaceae</taxon>
        <taxon>Neisseria</taxon>
    </lineage>
</organism>
<dbReference type="Proteomes" id="UP000004621">
    <property type="component" value="Unassembled WGS sequence"/>
</dbReference>
<name>A0A9W5IRP4_NEISU</name>
<dbReference type="EMBL" id="ACEO02000003">
    <property type="protein sequence ID" value="EFC52543.1"/>
    <property type="molecule type" value="Genomic_DNA"/>
</dbReference>
<proteinExistence type="predicted"/>
<evidence type="ECO:0000313" key="1">
    <source>
        <dbReference type="EMBL" id="EFC52543.1"/>
    </source>
</evidence>